<protein>
    <submittedName>
        <fullName evidence="3">Uncharacterized protein</fullName>
    </submittedName>
</protein>
<feature type="compositionally biased region" description="Polar residues" evidence="2">
    <location>
        <begin position="122"/>
        <end position="131"/>
    </location>
</feature>
<evidence type="ECO:0000313" key="4">
    <source>
        <dbReference type="Proteomes" id="UP000070565"/>
    </source>
</evidence>
<feature type="coiled-coil region" evidence="1">
    <location>
        <begin position="216"/>
        <end position="261"/>
    </location>
</feature>
<proteinExistence type="predicted"/>
<gene>
    <name evidence="3" type="ORF">AKJ45_00250</name>
</gene>
<name>A0A133VBP4_9EURY</name>
<dbReference type="Proteomes" id="UP000070565">
    <property type="component" value="Unassembled WGS sequence"/>
</dbReference>
<evidence type="ECO:0000313" key="3">
    <source>
        <dbReference type="EMBL" id="KXB03837.1"/>
    </source>
</evidence>
<dbReference type="AlphaFoldDB" id="A0A133VBP4"/>
<feature type="region of interest" description="Disordered" evidence="2">
    <location>
        <begin position="28"/>
        <end position="57"/>
    </location>
</feature>
<keyword evidence="4" id="KW-1185">Reference proteome</keyword>
<feature type="compositionally biased region" description="Basic and acidic residues" evidence="2">
    <location>
        <begin position="89"/>
        <end position="121"/>
    </location>
</feature>
<evidence type="ECO:0000256" key="2">
    <source>
        <dbReference type="SAM" id="MobiDB-lite"/>
    </source>
</evidence>
<comment type="caution">
    <text evidence="3">The sequence shown here is derived from an EMBL/GenBank/DDBJ whole genome shotgun (WGS) entry which is preliminary data.</text>
</comment>
<organism evidence="3 4">
    <name type="scientific">candidate division MSBL1 archaeon SCGC-AAA261F19</name>
    <dbReference type="NCBI Taxonomy" id="1698275"/>
    <lineage>
        <taxon>Archaea</taxon>
        <taxon>Methanobacteriati</taxon>
        <taxon>Methanobacteriota</taxon>
        <taxon>candidate division MSBL1</taxon>
    </lineage>
</organism>
<sequence>MRLCLYCGRWFKNKQAVKAHLQFCPEYEGEGSSINFSPPKSDEESGSEEKNELRKEVEELNKKVQTIEENLGNIASKVEKEAGAASAGEKSESRGGEKSTEGDKEGELEKILGELLKKEEAPSSQEGSGSNDGDMVDVFGKVLKGEEVKEKEKQVLPIFLRQIAGEVSNLRERTEELEVGQADMRNRLDTYEYRGREREGPDFPLDPADVLQEEEIRRLREGIKDMEEKLEAQEINRIFTLEMLEEKIQKLETRKDAAFTRGVVGGIMKVLREKEVLTQEGMNEILSWGILARRLQRNKNSEAEE</sequence>
<dbReference type="EMBL" id="LHXZ01000002">
    <property type="protein sequence ID" value="KXB03837.1"/>
    <property type="molecule type" value="Genomic_DNA"/>
</dbReference>
<evidence type="ECO:0000256" key="1">
    <source>
        <dbReference type="SAM" id="Coils"/>
    </source>
</evidence>
<keyword evidence="1" id="KW-0175">Coiled coil</keyword>
<reference evidence="3 4" key="1">
    <citation type="journal article" date="2016" name="Sci. Rep.">
        <title>Metabolic traits of an uncultured archaeal lineage -MSBL1- from brine pools of the Red Sea.</title>
        <authorList>
            <person name="Mwirichia R."/>
            <person name="Alam I."/>
            <person name="Rashid M."/>
            <person name="Vinu M."/>
            <person name="Ba-Alawi W."/>
            <person name="Anthony Kamau A."/>
            <person name="Kamanda Ngugi D."/>
            <person name="Goker M."/>
            <person name="Klenk H.P."/>
            <person name="Bajic V."/>
            <person name="Stingl U."/>
        </authorList>
    </citation>
    <scope>NUCLEOTIDE SEQUENCE [LARGE SCALE GENOMIC DNA]</scope>
    <source>
        <strain evidence="3">SCGC-AAA261F19</strain>
    </source>
</reference>
<feature type="region of interest" description="Disordered" evidence="2">
    <location>
        <begin position="71"/>
        <end position="135"/>
    </location>
</feature>
<feature type="compositionally biased region" description="Basic and acidic residues" evidence="2">
    <location>
        <begin position="40"/>
        <end position="57"/>
    </location>
</feature>
<accession>A0A133VBP4</accession>